<dbReference type="EMBL" id="NILC01000026">
    <property type="protein sequence ID" value="TWL25322.1"/>
    <property type="molecule type" value="Genomic_DNA"/>
</dbReference>
<protein>
    <submittedName>
        <fullName evidence="1">Uncharacterized protein</fullName>
    </submittedName>
</protein>
<comment type="caution">
    <text evidence="1">The sequence shown here is derived from an EMBL/GenBank/DDBJ whole genome shotgun (WGS) entry which is preliminary data.</text>
</comment>
<sequence length="53" mass="6129">MDGIVQIRSHSLRKKNGLTYILNTMKMNKNIVLLSFKQGIMQKGKQYGKNTEM</sequence>
<evidence type="ECO:0000313" key="1">
    <source>
        <dbReference type="EMBL" id="TWL25322.1"/>
    </source>
</evidence>
<dbReference type="AlphaFoldDB" id="A0A8B5Y9Y4"/>
<organism evidence="1 2">
    <name type="scientific">Bacillus licheniformis</name>
    <dbReference type="NCBI Taxonomy" id="1402"/>
    <lineage>
        <taxon>Bacteria</taxon>
        <taxon>Bacillati</taxon>
        <taxon>Bacillota</taxon>
        <taxon>Bacilli</taxon>
        <taxon>Bacillales</taxon>
        <taxon>Bacillaceae</taxon>
        <taxon>Bacillus</taxon>
    </lineage>
</organism>
<dbReference type="Proteomes" id="UP000435910">
    <property type="component" value="Unassembled WGS sequence"/>
</dbReference>
<reference evidence="1 2" key="1">
    <citation type="submission" date="2019-06" db="EMBL/GenBank/DDBJ databases">
        <title>Genome sequence analysis of &gt;100 Bacillus licheniformis strains suggests intrinsic resistance to this species.</title>
        <authorList>
            <person name="Wels M."/>
            <person name="Siezen R.J."/>
            <person name="Johansen E."/>
            <person name="Stuer-Lauridsen B."/>
            <person name="Bjerre K."/>
            <person name="Nielsen B.K.K."/>
        </authorList>
    </citation>
    <scope>NUCLEOTIDE SEQUENCE [LARGE SCALE GENOMIC DNA]</scope>
    <source>
        <strain evidence="1 2">BAC-16736</strain>
    </source>
</reference>
<evidence type="ECO:0000313" key="2">
    <source>
        <dbReference type="Proteomes" id="UP000435910"/>
    </source>
</evidence>
<gene>
    <name evidence="1" type="ORF">CHCC16736_4205</name>
</gene>
<name>A0A8B5Y9Y4_BACLI</name>
<proteinExistence type="predicted"/>
<accession>A0A8B5Y9Y4</accession>